<dbReference type="InterPro" id="IPR005123">
    <property type="entry name" value="Oxoglu/Fe-dep_dioxygenase_dom"/>
</dbReference>
<name>A0AB32W972_THECC</name>
<keyword evidence="4" id="KW-0560">Oxidoreductase</keyword>
<evidence type="ECO:0000256" key="1">
    <source>
        <dbReference type="ARBA" id="ARBA00001962"/>
    </source>
</evidence>
<dbReference type="KEGG" id="tcc:18603192"/>
<sequence>MAASLAEDSCTENLTTYDRFQELKAFDESKSGVKGLVDTGITKIPRIFRRPKEDRNSVKPISTQFSIPVIDLENIENRCDEVIAGVQKAAGDVGFFQVVNHGVPQRVLDEMLAAARGFHELPREVKEGYYTRETMRKVKYGSNFDLYQSSYANWRDTLFCVMGPEPLDPQELPLVCRDITMEYSKQIHKLGTTLYELLSEALGLKPDHLLGLDCPKGHCLLSHYYPACPEPELTMGTTKHSDPDFLTILLQDHIGGLQVFHQNQWIDVPSVPGALVVNIGDLLQLISNDKFKSVEHRVLANHIGPRVSVACFFTPHLYPSTRIYGPIKELLSEENPPVYRETTVQDFISYYDSKGLDENSALTHFKLQGYRPAQKSFVFLNSFCGQTYLHKKYLNSRRESLKSCQKERAYQAPVKMASEISGEYNRSKELKDFDDTKAGVKGLVDAGIVSIPKIFIRPAEELAEELNSCRINCEVPIIDLTNIQEGNRRKEIVDEVRVASTEWGFFQVVNHGIPLSVLDEMIDGVRRFNEQDLESKQEFYSRDPTKKVRFHSNFDLYASRTADWRDTLTLSFLDSDPQPEELPAVCRESTSEYTKYIRKLGETLFELLSEALGLQADHLVSLGFAKGCSIVCHYYPACPQPELTLGVRKHADPGLLTVLLQNEINGLQVLREGQWFNVHPVRGGLVVNIGDLLQIVSNDKLKSVKHRVVATHVGPRISVPCFFSGHSSLLDKPFRPIKELTSEANPPRYKDVVLREYVARFLSGSLDGKPPIDYYKQ</sequence>
<dbReference type="GO" id="GO:0046872">
    <property type="term" value="F:metal ion binding"/>
    <property type="evidence" value="ECO:0007669"/>
    <property type="project" value="UniProtKB-KW"/>
</dbReference>
<dbReference type="PROSITE" id="PS51471">
    <property type="entry name" value="FE2OG_OXY"/>
    <property type="match status" value="2"/>
</dbReference>
<dbReference type="AlphaFoldDB" id="A0AB32W972"/>
<protein>
    <submittedName>
        <fullName evidence="8">Uncharacterized protein LOC18603192</fullName>
    </submittedName>
</protein>
<comment type="similarity">
    <text evidence="2">Belongs to the iron/ascorbate-dependent oxidoreductase family.</text>
</comment>
<reference evidence="8" key="2">
    <citation type="submission" date="2025-08" db="UniProtKB">
        <authorList>
            <consortium name="RefSeq"/>
        </authorList>
    </citation>
    <scope>IDENTIFICATION</scope>
</reference>
<gene>
    <name evidence="8" type="primary">LOC18603192</name>
</gene>
<dbReference type="InterPro" id="IPR026992">
    <property type="entry name" value="DIOX_N"/>
</dbReference>
<dbReference type="SUPFAM" id="SSF51197">
    <property type="entry name" value="Clavaminate synthase-like"/>
    <property type="match status" value="2"/>
</dbReference>
<feature type="domain" description="Fe2OG dioxygenase" evidence="6">
    <location>
        <begin position="626"/>
        <end position="725"/>
    </location>
</feature>
<dbReference type="GO" id="GO:0051213">
    <property type="term" value="F:dioxygenase activity"/>
    <property type="evidence" value="ECO:0007669"/>
    <property type="project" value="UniProtKB-ARBA"/>
</dbReference>
<evidence type="ECO:0000313" key="8">
    <source>
        <dbReference type="RefSeq" id="XP_017974608.1"/>
    </source>
</evidence>
<dbReference type="GeneID" id="18603192"/>
<accession>A0AB32W972</accession>
<dbReference type="Pfam" id="PF14226">
    <property type="entry name" value="DIOX_N"/>
    <property type="match status" value="2"/>
</dbReference>
<feature type="domain" description="Fe2OG dioxygenase" evidence="6">
    <location>
        <begin position="216"/>
        <end position="315"/>
    </location>
</feature>
<reference evidence="7" key="1">
    <citation type="journal article" date="1997" name="Nucleic Acids Res.">
        <title>tRNAscan-SE: a program for improved detection of transfer RNA genes in genomic sequence.</title>
        <authorList>
            <person name="Lowe T.M."/>
            <person name="Eddy S.R."/>
        </authorList>
    </citation>
    <scope>NUCLEOTIDE SEQUENCE [LARGE SCALE GENOMIC DNA]</scope>
    <source>
        <strain evidence="7">r\B97-61/B2</strain>
    </source>
</reference>
<dbReference type="FunFam" id="2.60.120.330:FF:000005">
    <property type="entry name" value="1-aminocyclopropane-1-carboxylate oxidase homolog 1"/>
    <property type="match status" value="2"/>
</dbReference>
<organism evidence="7 8">
    <name type="scientific">Theobroma cacao</name>
    <name type="common">Cacao</name>
    <name type="synonym">Cocoa</name>
    <dbReference type="NCBI Taxonomy" id="3641"/>
    <lineage>
        <taxon>Eukaryota</taxon>
        <taxon>Viridiplantae</taxon>
        <taxon>Streptophyta</taxon>
        <taxon>Embryophyta</taxon>
        <taxon>Tracheophyta</taxon>
        <taxon>Spermatophyta</taxon>
        <taxon>Magnoliopsida</taxon>
        <taxon>eudicotyledons</taxon>
        <taxon>Gunneridae</taxon>
        <taxon>Pentapetalae</taxon>
        <taxon>rosids</taxon>
        <taxon>malvids</taxon>
        <taxon>Malvales</taxon>
        <taxon>Malvaceae</taxon>
        <taxon>Byttnerioideae</taxon>
        <taxon>Theobroma</taxon>
    </lineage>
</organism>
<dbReference type="Pfam" id="PF03171">
    <property type="entry name" value="2OG-FeII_Oxy"/>
    <property type="match status" value="2"/>
</dbReference>
<evidence type="ECO:0000256" key="4">
    <source>
        <dbReference type="ARBA" id="ARBA00023002"/>
    </source>
</evidence>
<keyword evidence="5" id="KW-0408">Iron</keyword>
<evidence type="ECO:0000256" key="3">
    <source>
        <dbReference type="ARBA" id="ARBA00022723"/>
    </source>
</evidence>
<dbReference type="PANTHER" id="PTHR10209">
    <property type="entry name" value="OXIDOREDUCTASE, 2OG-FE II OXYGENASE FAMILY PROTEIN"/>
    <property type="match status" value="1"/>
</dbReference>
<dbReference type="PANTHER" id="PTHR10209:SF776">
    <property type="entry name" value="2OG-FE(II) OXYGENASE FAMILY OXIDOREDUCTASE"/>
    <property type="match status" value="1"/>
</dbReference>
<dbReference type="Gramene" id="Tc04v2_t020610.1">
    <property type="protein sequence ID" value="Tc04v2_p020610.1"/>
    <property type="gene ID" value="Tc04v2_g020610"/>
</dbReference>
<evidence type="ECO:0000259" key="6">
    <source>
        <dbReference type="PROSITE" id="PS51471"/>
    </source>
</evidence>
<dbReference type="InterPro" id="IPR044861">
    <property type="entry name" value="IPNS-like_FE2OG_OXY"/>
</dbReference>
<evidence type="ECO:0000256" key="2">
    <source>
        <dbReference type="ARBA" id="ARBA00008056"/>
    </source>
</evidence>
<evidence type="ECO:0000313" key="7">
    <source>
        <dbReference type="Proteomes" id="UP000694886"/>
    </source>
</evidence>
<dbReference type="InterPro" id="IPR027443">
    <property type="entry name" value="IPNS-like_sf"/>
</dbReference>
<dbReference type="Gene3D" id="2.60.120.330">
    <property type="entry name" value="B-lactam Antibiotic, Isopenicillin N Synthase, Chain"/>
    <property type="match status" value="2"/>
</dbReference>
<proteinExistence type="inferred from homology"/>
<keyword evidence="3" id="KW-0479">Metal-binding</keyword>
<dbReference type="Proteomes" id="UP000694886">
    <property type="component" value="Chromosome 4"/>
</dbReference>
<evidence type="ECO:0000256" key="5">
    <source>
        <dbReference type="ARBA" id="ARBA00023004"/>
    </source>
</evidence>
<comment type="cofactor">
    <cofactor evidence="1">
        <name>Fe cation</name>
        <dbReference type="ChEBI" id="CHEBI:24875"/>
    </cofactor>
</comment>
<dbReference type="RefSeq" id="XP_017974608.1">
    <property type="nucleotide sequence ID" value="XM_018119119.1"/>
</dbReference>